<protein>
    <submittedName>
        <fullName evidence="3">Bax inhibitor-1/YccA family protein</fullName>
    </submittedName>
</protein>
<dbReference type="EMBL" id="JAEACQ010000217">
    <property type="protein sequence ID" value="MBL7629171.1"/>
    <property type="molecule type" value="Genomic_DNA"/>
</dbReference>
<accession>A0A937RNN3</accession>
<feature type="region of interest" description="Disordered" evidence="1">
    <location>
        <begin position="1"/>
        <end position="58"/>
    </location>
</feature>
<dbReference type="Pfam" id="PF12811">
    <property type="entry name" value="BaxI_1"/>
    <property type="match status" value="1"/>
</dbReference>
<evidence type="ECO:0000256" key="2">
    <source>
        <dbReference type="SAM" id="Phobius"/>
    </source>
</evidence>
<keyword evidence="4" id="KW-1185">Reference proteome</keyword>
<dbReference type="AlphaFoldDB" id="A0A937RNN3"/>
<feature type="transmembrane region" description="Helical" evidence="2">
    <location>
        <begin position="178"/>
        <end position="200"/>
    </location>
</feature>
<dbReference type="InterPro" id="IPR010539">
    <property type="entry name" value="BaxI_1-like"/>
</dbReference>
<feature type="transmembrane region" description="Helical" evidence="2">
    <location>
        <begin position="143"/>
        <end position="166"/>
    </location>
</feature>
<evidence type="ECO:0000256" key="1">
    <source>
        <dbReference type="SAM" id="MobiDB-lite"/>
    </source>
</evidence>
<comment type="caution">
    <text evidence="3">The sequence shown here is derived from an EMBL/GenBank/DDBJ whole genome shotgun (WGS) entry which is preliminary data.</text>
</comment>
<keyword evidence="2" id="KW-0812">Transmembrane</keyword>
<keyword evidence="2" id="KW-1133">Transmembrane helix</keyword>
<proteinExistence type="predicted"/>
<feature type="transmembrane region" description="Helical" evidence="2">
    <location>
        <begin position="68"/>
        <end position="90"/>
    </location>
</feature>
<feature type="transmembrane region" description="Helical" evidence="2">
    <location>
        <begin position="120"/>
        <end position="137"/>
    </location>
</feature>
<evidence type="ECO:0000313" key="3">
    <source>
        <dbReference type="EMBL" id="MBL7629171.1"/>
    </source>
</evidence>
<feature type="transmembrane region" description="Helical" evidence="2">
    <location>
        <begin position="212"/>
        <end position="233"/>
    </location>
</feature>
<feature type="compositionally biased region" description="Low complexity" evidence="1">
    <location>
        <begin position="27"/>
        <end position="36"/>
    </location>
</feature>
<gene>
    <name evidence="3" type="ORF">I7412_18795</name>
</gene>
<keyword evidence="2" id="KW-0472">Membrane</keyword>
<evidence type="ECO:0000313" key="4">
    <source>
        <dbReference type="Proteomes" id="UP000604475"/>
    </source>
</evidence>
<sequence>MARIQSTNPVFTRMRSAAPRRDEATWPPSAQGAPPGYGQPGYGQPGFGQPPDSWSPANRQPGLTIDDVVVHTLGLFGIAGVGGAAGWLLLPSSPGLVLGAGIAALLLSLFIGFTGRINPPLVIVFAVLAGIGAGGASRQYESLYSGIIAQALLGTAVIFVTMLIAYRSRRIRATPRMARVVGGVLLTVIALTLVDLVLRLTSAGQLPVMNDATPLGILFSVVVLIFASLQFILDFDYIEQAIAARAPRAEAWRAAYGLLVGFLWVYLEMLRLLSKLRR</sequence>
<dbReference type="Proteomes" id="UP000604475">
    <property type="component" value="Unassembled WGS sequence"/>
</dbReference>
<feature type="transmembrane region" description="Helical" evidence="2">
    <location>
        <begin position="254"/>
        <end position="273"/>
    </location>
</feature>
<feature type="transmembrane region" description="Helical" evidence="2">
    <location>
        <begin position="96"/>
        <end position="113"/>
    </location>
</feature>
<reference evidence="3" key="1">
    <citation type="submission" date="2020-12" db="EMBL/GenBank/DDBJ databases">
        <title>Genomic characterization of non-nitrogen-fixing Frankia strains.</title>
        <authorList>
            <person name="Carlos-Shanley C."/>
            <person name="Guerra T."/>
            <person name="Hahn D."/>
        </authorList>
    </citation>
    <scope>NUCLEOTIDE SEQUENCE</scope>
    <source>
        <strain evidence="3">CN6</strain>
    </source>
</reference>
<organism evidence="3 4">
    <name type="scientific">Frankia nepalensis</name>
    <dbReference type="NCBI Taxonomy" id="1836974"/>
    <lineage>
        <taxon>Bacteria</taxon>
        <taxon>Bacillati</taxon>
        <taxon>Actinomycetota</taxon>
        <taxon>Actinomycetes</taxon>
        <taxon>Frankiales</taxon>
        <taxon>Frankiaceae</taxon>
        <taxon>Frankia</taxon>
    </lineage>
</organism>
<dbReference type="RefSeq" id="WP_203006698.1">
    <property type="nucleotide sequence ID" value="NZ_JADWYU010000140.1"/>
</dbReference>
<name>A0A937RNN3_9ACTN</name>
<dbReference type="PANTHER" id="PTHR41282:SF1">
    <property type="entry name" value="CONSERVED TRANSMEMBRANE PROTEIN-RELATED"/>
    <property type="match status" value="1"/>
</dbReference>
<dbReference type="PANTHER" id="PTHR41282">
    <property type="entry name" value="CONSERVED TRANSMEMBRANE PROTEIN-RELATED"/>
    <property type="match status" value="1"/>
</dbReference>
<feature type="compositionally biased region" description="Polar residues" evidence="1">
    <location>
        <begin position="1"/>
        <end position="10"/>
    </location>
</feature>